<proteinExistence type="predicted"/>
<gene>
    <name evidence="1" type="ORF">UY3_03363</name>
</gene>
<dbReference type="Proteomes" id="UP000031443">
    <property type="component" value="Unassembled WGS sequence"/>
</dbReference>
<protein>
    <submittedName>
        <fullName evidence="1">Uncharacterized protein</fullName>
    </submittedName>
</protein>
<evidence type="ECO:0000313" key="1">
    <source>
        <dbReference type="EMBL" id="EMP39422.1"/>
    </source>
</evidence>
<accession>M7CEZ9</accession>
<dbReference type="AlphaFoldDB" id="M7CEZ9"/>
<evidence type="ECO:0000313" key="2">
    <source>
        <dbReference type="Proteomes" id="UP000031443"/>
    </source>
</evidence>
<reference evidence="2" key="1">
    <citation type="journal article" date="2013" name="Nat. Genet.">
        <title>The draft genomes of soft-shell turtle and green sea turtle yield insights into the development and evolution of the turtle-specific body plan.</title>
        <authorList>
            <person name="Wang Z."/>
            <person name="Pascual-Anaya J."/>
            <person name="Zadissa A."/>
            <person name="Li W."/>
            <person name="Niimura Y."/>
            <person name="Huang Z."/>
            <person name="Li C."/>
            <person name="White S."/>
            <person name="Xiong Z."/>
            <person name="Fang D."/>
            <person name="Wang B."/>
            <person name="Ming Y."/>
            <person name="Chen Y."/>
            <person name="Zheng Y."/>
            <person name="Kuraku S."/>
            <person name="Pignatelli M."/>
            <person name="Herrero J."/>
            <person name="Beal K."/>
            <person name="Nozawa M."/>
            <person name="Li Q."/>
            <person name="Wang J."/>
            <person name="Zhang H."/>
            <person name="Yu L."/>
            <person name="Shigenobu S."/>
            <person name="Wang J."/>
            <person name="Liu J."/>
            <person name="Flicek P."/>
            <person name="Searle S."/>
            <person name="Wang J."/>
            <person name="Kuratani S."/>
            <person name="Yin Y."/>
            <person name="Aken B."/>
            <person name="Zhang G."/>
            <person name="Irie N."/>
        </authorList>
    </citation>
    <scope>NUCLEOTIDE SEQUENCE [LARGE SCALE GENOMIC DNA]</scope>
</reference>
<organism evidence="1 2">
    <name type="scientific">Chelonia mydas</name>
    <name type="common">Green sea-turtle</name>
    <name type="synonym">Chelonia agassizi</name>
    <dbReference type="NCBI Taxonomy" id="8469"/>
    <lineage>
        <taxon>Eukaryota</taxon>
        <taxon>Metazoa</taxon>
        <taxon>Chordata</taxon>
        <taxon>Craniata</taxon>
        <taxon>Vertebrata</taxon>
        <taxon>Euteleostomi</taxon>
        <taxon>Archelosauria</taxon>
        <taxon>Testudinata</taxon>
        <taxon>Testudines</taxon>
        <taxon>Cryptodira</taxon>
        <taxon>Durocryptodira</taxon>
        <taxon>Americhelydia</taxon>
        <taxon>Chelonioidea</taxon>
        <taxon>Cheloniidae</taxon>
        <taxon>Chelonia</taxon>
    </lineage>
</organism>
<name>M7CEZ9_CHEMY</name>
<sequence>MDPAGIDLSCLDTINRSPSALLVKTPHVRLTKVSGENLRLVTASVHGPLHIEGEADQVLNPYTDQI</sequence>
<dbReference type="EMBL" id="KB516695">
    <property type="protein sequence ID" value="EMP39422.1"/>
    <property type="molecule type" value="Genomic_DNA"/>
</dbReference>
<keyword evidence="2" id="KW-1185">Reference proteome</keyword>